<name>A0A4R6T9Z0_9BACT</name>
<dbReference type="GO" id="GO:0005737">
    <property type="term" value="C:cytoplasm"/>
    <property type="evidence" value="ECO:0007669"/>
    <property type="project" value="TreeGrafter"/>
</dbReference>
<keyword evidence="1" id="KW-1133">Transmembrane helix</keyword>
<gene>
    <name evidence="3" type="ORF">DFQ04_0886</name>
</gene>
<reference evidence="3 4" key="1">
    <citation type="submission" date="2019-03" db="EMBL/GenBank/DDBJ databases">
        <title>Genomic Encyclopedia of Type Strains, Phase III (KMG-III): the genomes of soil and plant-associated and newly described type strains.</title>
        <authorList>
            <person name="Whitman W."/>
        </authorList>
    </citation>
    <scope>NUCLEOTIDE SEQUENCE [LARGE SCALE GENOMIC DNA]</scope>
    <source>
        <strain evidence="3 4">CECT 8446</strain>
    </source>
</reference>
<dbReference type="AlphaFoldDB" id="A0A4R6T9Z0"/>
<dbReference type="PIRSF" id="PIRSF038896">
    <property type="entry name" value="NAPE-PLD"/>
    <property type="match status" value="1"/>
</dbReference>
<evidence type="ECO:0000256" key="1">
    <source>
        <dbReference type="SAM" id="Phobius"/>
    </source>
</evidence>
<keyword evidence="1" id="KW-0812">Transmembrane</keyword>
<evidence type="ECO:0000313" key="4">
    <source>
        <dbReference type="Proteomes" id="UP000294535"/>
    </source>
</evidence>
<keyword evidence="1" id="KW-0472">Membrane</keyword>
<proteinExistence type="predicted"/>
<dbReference type="GO" id="GO:0008270">
    <property type="term" value="F:zinc ion binding"/>
    <property type="evidence" value="ECO:0007669"/>
    <property type="project" value="InterPro"/>
</dbReference>
<dbReference type="SUPFAM" id="SSF56281">
    <property type="entry name" value="Metallo-hydrolase/oxidoreductase"/>
    <property type="match status" value="1"/>
</dbReference>
<evidence type="ECO:0000259" key="2">
    <source>
        <dbReference type="Pfam" id="PF12706"/>
    </source>
</evidence>
<organism evidence="3 4">
    <name type="scientific">Algoriphagus boseongensis</name>
    <dbReference type="NCBI Taxonomy" id="1442587"/>
    <lineage>
        <taxon>Bacteria</taxon>
        <taxon>Pseudomonadati</taxon>
        <taxon>Bacteroidota</taxon>
        <taxon>Cytophagia</taxon>
        <taxon>Cytophagales</taxon>
        <taxon>Cyclobacteriaceae</taxon>
        <taxon>Algoriphagus</taxon>
    </lineage>
</organism>
<dbReference type="Proteomes" id="UP000294535">
    <property type="component" value="Unassembled WGS sequence"/>
</dbReference>
<dbReference type="InterPro" id="IPR024884">
    <property type="entry name" value="NAPE-PLD"/>
</dbReference>
<keyword evidence="4" id="KW-1185">Reference proteome</keyword>
<dbReference type="InterPro" id="IPR036866">
    <property type="entry name" value="RibonucZ/Hydroxyglut_hydro"/>
</dbReference>
<dbReference type="RefSeq" id="WP_243739631.1">
    <property type="nucleotide sequence ID" value="NZ_SNYF01000005.1"/>
</dbReference>
<evidence type="ECO:0000313" key="3">
    <source>
        <dbReference type="EMBL" id="TDQ19069.1"/>
    </source>
</evidence>
<dbReference type="PANTHER" id="PTHR15032">
    <property type="entry name" value="N-ACYL-PHOSPHATIDYLETHANOLAMINE-HYDROLYZING PHOSPHOLIPASE D"/>
    <property type="match status" value="1"/>
</dbReference>
<sequence length="379" mass="43751">MGKFFLKLLKYIMITFISLVSILFVIGFLFIQFSPQFGGESSDELKAEYSKYPYYSEGKFSNLIPTTMDMNTGKAIRMLPEFFKNDPARLPDFELPLEKRDSLELVQDSIPTRLVWFGHSAFLLQLDGKNILIDPMLGEVPAPNPLLGKKRFSKELPIEIEKLPKIDLILISHDHYDHLDYESIQKLKAKTAKYLVPLGVGAHFERWGVDRKDIEEFAWWEELELDSIRFAFTPSRHFSGRGLGNRFSTLWGSWVIQGTSDKLYFSGDSGYGPHFKEIGEKYGPFDFAMLECGQYNENWKEIHMMPEETAQSSLDLQANAFMPIHWGAFTLAMHSWTDPVERVMKRSNEIGANVFVPKIGEFIELSSETRITETWWIKP</sequence>
<feature type="transmembrane region" description="Helical" evidence="1">
    <location>
        <begin position="12"/>
        <end position="33"/>
    </location>
</feature>
<dbReference type="Pfam" id="PF12706">
    <property type="entry name" value="Lactamase_B_2"/>
    <property type="match status" value="1"/>
</dbReference>
<dbReference type="InterPro" id="IPR001279">
    <property type="entry name" value="Metallo-B-lactamas"/>
</dbReference>
<dbReference type="EMBL" id="SNYF01000005">
    <property type="protein sequence ID" value="TDQ19069.1"/>
    <property type="molecule type" value="Genomic_DNA"/>
</dbReference>
<dbReference type="PANTHER" id="PTHR15032:SF4">
    <property type="entry name" value="N-ACYL-PHOSPHATIDYLETHANOLAMINE-HYDROLYZING PHOSPHOLIPASE D"/>
    <property type="match status" value="1"/>
</dbReference>
<dbReference type="Gene3D" id="3.60.15.10">
    <property type="entry name" value="Ribonuclease Z/Hydroxyacylglutathione hydrolase-like"/>
    <property type="match status" value="1"/>
</dbReference>
<feature type="domain" description="Metallo-beta-lactamase" evidence="2">
    <location>
        <begin position="130"/>
        <end position="326"/>
    </location>
</feature>
<dbReference type="GO" id="GO:0070290">
    <property type="term" value="F:N-acylphosphatidylethanolamine-specific phospholipase D activity"/>
    <property type="evidence" value="ECO:0007669"/>
    <property type="project" value="InterPro"/>
</dbReference>
<accession>A0A4R6T9Z0</accession>
<protein>
    <submittedName>
        <fullName evidence="3">L-ascorbate metabolism protein UlaG (Beta-lactamase superfamily)</fullName>
    </submittedName>
</protein>
<comment type="caution">
    <text evidence="3">The sequence shown here is derived from an EMBL/GenBank/DDBJ whole genome shotgun (WGS) entry which is preliminary data.</text>
</comment>